<gene>
    <name evidence="1" type="ORF">ASPCADRAFT_205953</name>
</gene>
<protein>
    <submittedName>
        <fullName evidence="1">Uncharacterized protein</fullName>
    </submittedName>
</protein>
<name>A0A1R3RRN4_ASPC5</name>
<evidence type="ECO:0000313" key="1">
    <source>
        <dbReference type="EMBL" id="OOF97153.1"/>
    </source>
</evidence>
<dbReference type="VEuPathDB" id="FungiDB:ASPCADRAFT_205953"/>
<organism evidence="1 2">
    <name type="scientific">Aspergillus carbonarius (strain ITEM 5010)</name>
    <dbReference type="NCBI Taxonomy" id="602072"/>
    <lineage>
        <taxon>Eukaryota</taxon>
        <taxon>Fungi</taxon>
        <taxon>Dikarya</taxon>
        <taxon>Ascomycota</taxon>
        <taxon>Pezizomycotina</taxon>
        <taxon>Eurotiomycetes</taxon>
        <taxon>Eurotiomycetidae</taxon>
        <taxon>Eurotiales</taxon>
        <taxon>Aspergillaceae</taxon>
        <taxon>Aspergillus</taxon>
        <taxon>Aspergillus subgen. Circumdati</taxon>
    </lineage>
</organism>
<dbReference type="AlphaFoldDB" id="A0A1R3RRN4"/>
<keyword evidence="2" id="KW-1185">Reference proteome</keyword>
<proteinExistence type="predicted"/>
<dbReference type="Proteomes" id="UP000188318">
    <property type="component" value="Unassembled WGS sequence"/>
</dbReference>
<sequence>MHFSSATGVWLEFRLHQLSSQLKHKDHVVYQAVSSTLLTHDLVGAGPISRSIISSAHTLAVSYPLLHYGAWQTSLLRSTA</sequence>
<reference evidence="2" key="1">
    <citation type="journal article" date="2017" name="Genome Biol.">
        <title>Comparative genomics reveals high biological diversity and specific adaptations in the industrially and medically important fungal genus Aspergillus.</title>
        <authorList>
            <person name="de Vries R.P."/>
            <person name="Riley R."/>
            <person name="Wiebenga A."/>
            <person name="Aguilar-Osorio G."/>
            <person name="Amillis S."/>
            <person name="Uchima C.A."/>
            <person name="Anderluh G."/>
            <person name="Asadollahi M."/>
            <person name="Askin M."/>
            <person name="Barry K."/>
            <person name="Battaglia E."/>
            <person name="Bayram O."/>
            <person name="Benocci T."/>
            <person name="Braus-Stromeyer S.A."/>
            <person name="Caldana C."/>
            <person name="Canovas D."/>
            <person name="Cerqueira G.C."/>
            <person name="Chen F."/>
            <person name="Chen W."/>
            <person name="Choi C."/>
            <person name="Clum A."/>
            <person name="Dos Santos R.A."/>
            <person name="Damasio A.R."/>
            <person name="Diallinas G."/>
            <person name="Emri T."/>
            <person name="Fekete E."/>
            <person name="Flipphi M."/>
            <person name="Freyberg S."/>
            <person name="Gallo A."/>
            <person name="Gournas C."/>
            <person name="Habgood R."/>
            <person name="Hainaut M."/>
            <person name="Harispe M.L."/>
            <person name="Henrissat B."/>
            <person name="Hilden K.S."/>
            <person name="Hope R."/>
            <person name="Hossain A."/>
            <person name="Karabika E."/>
            <person name="Karaffa L."/>
            <person name="Karanyi Z."/>
            <person name="Krasevec N."/>
            <person name="Kuo A."/>
            <person name="Kusch H."/>
            <person name="LaButti K."/>
            <person name="Lagendijk E.L."/>
            <person name="Lapidus A."/>
            <person name="Levasseur A."/>
            <person name="Lindquist E."/>
            <person name="Lipzen A."/>
            <person name="Logrieco A.F."/>
            <person name="MacCabe A."/>
            <person name="Maekelae M.R."/>
            <person name="Malavazi I."/>
            <person name="Melin P."/>
            <person name="Meyer V."/>
            <person name="Mielnichuk N."/>
            <person name="Miskei M."/>
            <person name="Molnar A.P."/>
            <person name="Mule G."/>
            <person name="Ngan C.Y."/>
            <person name="Orejas M."/>
            <person name="Orosz E."/>
            <person name="Ouedraogo J.P."/>
            <person name="Overkamp K.M."/>
            <person name="Park H.-S."/>
            <person name="Perrone G."/>
            <person name="Piumi F."/>
            <person name="Punt P.J."/>
            <person name="Ram A.F."/>
            <person name="Ramon A."/>
            <person name="Rauscher S."/>
            <person name="Record E."/>
            <person name="Riano-Pachon D.M."/>
            <person name="Robert V."/>
            <person name="Roehrig J."/>
            <person name="Ruller R."/>
            <person name="Salamov A."/>
            <person name="Salih N.S."/>
            <person name="Samson R.A."/>
            <person name="Sandor E."/>
            <person name="Sanguinetti M."/>
            <person name="Schuetze T."/>
            <person name="Sepcic K."/>
            <person name="Shelest E."/>
            <person name="Sherlock G."/>
            <person name="Sophianopoulou V."/>
            <person name="Squina F.M."/>
            <person name="Sun H."/>
            <person name="Susca A."/>
            <person name="Todd R.B."/>
            <person name="Tsang A."/>
            <person name="Unkles S.E."/>
            <person name="van de Wiele N."/>
            <person name="van Rossen-Uffink D."/>
            <person name="Oliveira J.V."/>
            <person name="Vesth T.C."/>
            <person name="Visser J."/>
            <person name="Yu J.-H."/>
            <person name="Zhou M."/>
            <person name="Andersen M.R."/>
            <person name="Archer D.B."/>
            <person name="Baker S.E."/>
            <person name="Benoit I."/>
            <person name="Brakhage A.A."/>
            <person name="Braus G.H."/>
            <person name="Fischer R."/>
            <person name="Frisvad J.C."/>
            <person name="Goldman G.H."/>
            <person name="Houbraken J."/>
            <person name="Oakley B."/>
            <person name="Pocsi I."/>
            <person name="Scazzocchio C."/>
            <person name="Seiboth B."/>
            <person name="vanKuyk P.A."/>
            <person name="Wortman J."/>
            <person name="Dyer P.S."/>
            <person name="Grigoriev I.V."/>
        </authorList>
    </citation>
    <scope>NUCLEOTIDE SEQUENCE [LARGE SCALE GENOMIC DNA]</scope>
    <source>
        <strain evidence="2">ITEM 5010</strain>
    </source>
</reference>
<evidence type="ECO:0000313" key="2">
    <source>
        <dbReference type="Proteomes" id="UP000188318"/>
    </source>
</evidence>
<accession>A0A1R3RRN4</accession>
<dbReference type="EMBL" id="KV907497">
    <property type="protein sequence ID" value="OOF97153.1"/>
    <property type="molecule type" value="Genomic_DNA"/>
</dbReference>